<organism evidence="2 3">
    <name type="scientific">Hyaloscypha variabilis (strain UAMH 11265 / GT02V1 / F)</name>
    <name type="common">Meliniomyces variabilis</name>
    <dbReference type="NCBI Taxonomy" id="1149755"/>
    <lineage>
        <taxon>Eukaryota</taxon>
        <taxon>Fungi</taxon>
        <taxon>Dikarya</taxon>
        <taxon>Ascomycota</taxon>
        <taxon>Pezizomycotina</taxon>
        <taxon>Leotiomycetes</taxon>
        <taxon>Helotiales</taxon>
        <taxon>Hyaloscyphaceae</taxon>
        <taxon>Hyaloscypha</taxon>
        <taxon>Hyaloscypha variabilis</taxon>
    </lineage>
</organism>
<feature type="compositionally biased region" description="Low complexity" evidence="1">
    <location>
        <begin position="214"/>
        <end position="231"/>
    </location>
</feature>
<proteinExistence type="predicted"/>
<dbReference type="OrthoDB" id="10571474at2759"/>
<evidence type="ECO:0000313" key="2">
    <source>
        <dbReference type="EMBL" id="PMD31788.1"/>
    </source>
</evidence>
<feature type="region of interest" description="Disordered" evidence="1">
    <location>
        <begin position="179"/>
        <end position="239"/>
    </location>
</feature>
<dbReference type="AlphaFoldDB" id="A0A2J6QZT4"/>
<evidence type="ECO:0000313" key="3">
    <source>
        <dbReference type="Proteomes" id="UP000235786"/>
    </source>
</evidence>
<reference evidence="2 3" key="1">
    <citation type="submission" date="2016-04" db="EMBL/GenBank/DDBJ databases">
        <title>A degradative enzymes factory behind the ericoid mycorrhizal symbiosis.</title>
        <authorList>
            <consortium name="DOE Joint Genome Institute"/>
            <person name="Martino E."/>
            <person name="Morin E."/>
            <person name="Grelet G."/>
            <person name="Kuo A."/>
            <person name="Kohler A."/>
            <person name="Daghino S."/>
            <person name="Barry K."/>
            <person name="Choi C."/>
            <person name="Cichocki N."/>
            <person name="Clum A."/>
            <person name="Copeland A."/>
            <person name="Hainaut M."/>
            <person name="Haridas S."/>
            <person name="Labutti K."/>
            <person name="Lindquist E."/>
            <person name="Lipzen A."/>
            <person name="Khouja H.-R."/>
            <person name="Murat C."/>
            <person name="Ohm R."/>
            <person name="Olson A."/>
            <person name="Spatafora J."/>
            <person name="Veneault-Fourrey C."/>
            <person name="Henrissat B."/>
            <person name="Grigoriev I."/>
            <person name="Martin F."/>
            <person name="Perotto S."/>
        </authorList>
    </citation>
    <scope>NUCLEOTIDE SEQUENCE [LARGE SCALE GENOMIC DNA]</scope>
    <source>
        <strain evidence="2 3">F</strain>
    </source>
</reference>
<dbReference type="EMBL" id="KZ613961">
    <property type="protein sequence ID" value="PMD31788.1"/>
    <property type="molecule type" value="Genomic_DNA"/>
</dbReference>
<protein>
    <submittedName>
        <fullName evidence="2">Uncharacterized protein</fullName>
    </submittedName>
</protein>
<dbReference type="Proteomes" id="UP000235786">
    <property type="component" value="Unassembled WGS sequence"/>
</dbReference>
<feature type="compositionally biased region" description="Low complexity" evidence="1">
    <location>
        <begin position="183"/>
        <end position="203"/>
    </location>
</feature>
<accession>A0A2J6QZT4</accession>
<keyword evidence="3" id="KW-1185">Reference proteome</keyword>
<name>A0A2J6QZT4_HYAVF</name>
<sequence>MIDGSPFGQVISGAIHAIARPSDSRIGAALVPLAAAGLDLAATLFREAEVAPVVSGSLVHWQHGYGNAISGRAMIRGGPAWRAREGGDSEEQVNLSTRAVQLRERRKSFGVSGAYEWMSGLFWNTVYWLRMQMGSPKRGVERDVVSVHNLRGSSVGIERAAKLKTLFLLKSPPPPIVPPLSLSPPVESQSPAAQPSSSPAQEAFDANRLQQETPPLSCLSPQPPCLSSHLPGPTPSLRVPNQAFDSFHLPSVTRISTTGATHILASRTHSTADSWSTCDAVEATTF</sequence>
<evidence type="ECO:0000256" key="1">
    <source>
        <dbReference type="SAM" id="MobiDB-lite"/>
    </source>
</evidence>
<gene>
    <name evidence="2" type="ORF">L207DRAFT_536751</name>
</gene>